<evidence type="ECO:0000256" key="2">
    <source>
        <dbReference type="ARBA" id="ARBA00022741"/>
    </source>
</evidence>
<dbReference type="PROSITE" id="PS00676">
    <property type="entry name" value="SIGMA54_INTERACT_2"/>
    <property type="match status" value="1"/>
</dbReference>
<protein>
    <submittedName>
        <fullName evidence="9">Sigma 54-interacting transcriptional regulator</fullName>
    </submittedName>
    <submittedName>
        <fullName evidence="8">Transcription antiterminator BglG</fullName>
    </submittedName>
</protein>
<dbReference type="SMART" id="SM00382">
    <property type="entry name" value="AAA"/>
    <property type="match status" value="1"/>
</dbReference>
<evidence type="ECO:0000259" key="7">
    <source>
        <dbReference type="PROSITE" id="PS51372"/>
    </source>
</evidence>
<dbReference type="EMBL" id="CP099799">
    <property type="protein sequence ID" value="USS01721.1"/>
    <property type="molecule type" value="Genomic_DNA"/>
</dbReference>
<dbReference type="Pfam" id="PF00874">
    <property type="entry name" value="PRD"/>
    <property type="match status" value="2"/>
</dbReference>
<keyword evidence="11" id="KW-1185">Reference proteome</keyword>
<reference evidence="9" key="2">
    <citation type="submission" date="2022-06" db="EMBL/GenBank/DDBJ databases">
        <authorList>
            <person name="Holder M.E."/>
            <person name="Ajami N.J."/>
            <person name="Petrosino J.F."/>
        </authorList>
    </citation>
    <scope>NUCLEOTIDE SEQUENCE</scope>
    <source>
        <strain evidence="9">RMA 8861</strain>
    </source>
</reference>
<dbReference type="GeneID" id="303561456"/>
<name>A0A9N7JNB9_CLOSE</name>
<dbReference type="InterPro" id="IPR002078">
    <property type="entry name" value="Sigma_54_int"/>
</dbReference>
<evidence type="ECO:0000256" key="1">
    <source>
        <dbReference type="ARBA" id="ARBA00022679"/>
    </source>
</evidence>
<dbReference type="GO" id="GO:0016020">
    <property type="term" value="C:membrane"/>
    <property type="evidence" value="ECO:0007669"/>
    <property type="project" value="InterPro"/>
</dbReference>
<dbReference type="InterPro" id="IPR025943">
    <property type="entry name" value="Sigma_54_int_dom_ATP-bd_2"/>
</dbReference>
<dbReference type="InterPro" id="IPR025662">
    <property type="entry name" value="Sigma_54_int_dom_ATP-bd_1"/>
</dbReference>
<evidence type="ECO:0000259" key="6">
    <source>
        <dbReference type="PROSITE" id="PS51096"/>
    </source>
</evidence>
<dbReference type="InterPro" id="IPR004701">
    <property type="entry name" value="PTS_EIIA_man-typ"/>
</dbReference>
<accession>A0A9N7JNB9</accession>
<dbReference type="PROSITE" id="PS00675">
    <property type="entry name" value="SIGMA54_INTERACT_1"/>
    <property type="match status" value="1"/>
</dbReference>
<dbReference type="Pfam" id="PF03610">
    <property type="entry name" value="EIIA-man"/>
    <property type="match status" value="1"/>
</dbReference>
<dbReference type="InterPro" id="IPR003593">
    <property type="entry name" value="AAA+_ATPase"/>
</dbReference>
<sequence length="896" mass="103052">MEIKLKRREIIFKKLLEITGEKGIGVTTQQLSNILGIGRANISNELNRLCEEGRVKKSNGRPVLYFAINEKNKKVVDSKANNILHTSLDSFMKINPSLNNAINQGKAAVLYPPAGMNMIILGETGVGKSMFAQLIHKYALEMKRIKKNAPFIVFNCADYVNNPQLLLSQLFGIKKGAYTGANEDKQGLIEKANNGILFLDEVHRLPSEGQEMLFVFLDQGKFRRLGETEFERKANVLIICATTEDPNSTLLNTFTRRIPMTIKIPNLNERGYKERLNLIISFFREESFRFKKEIKLSVNSLKAFLKYPCKNNIGQLKADIQLVSAKVYADFLTDKKGSIKINSCDLPKYIYEHSTISNKVDEIINNMNISGKYIVINEEEKIDLLDYNETNRNIYDLIIKKAHELRNNDEDIDFTTVFYNEFNEYFNKYIPEVDKYDKNMLGSLVDQSIIGLLEDIKELVYRKLHKKISKNTSIGIMLYLNTAINQLSANKRVVNPQLLHIRTKYRAEFEVSLEIIKLIEEKLDLTLSIDEAGYIALFLTKNHEDSHEENKRVGVLVICHGDSTATSMAKVANDILEERHALGINLPLNKSRVEILQVLRNYIKSDYREEGYLFLVDMGSLVSISKILEEEFNIKTRQISNVSTIHVIEATRKAIMGESLEDIYNSLKIEEEVKYVVKDTEEKKKYTIITACLTGEGSASIMSKYLKKHLRYNKNIFEIIPLSINDKNEFNESIKIIQKESEIICIVSSLKVSLNIPQFTLDEMLSLKAIGKIQNIIDIKYTYEELKKTFKEHIKNTNGEELYNDVVNLLFKIQKSTNKTLSTELFIPIALHIACMVDRLLKEDINVEFKESTSYKNNNLEMYNLVVKELEFISNKYNISITQDEYCYITEFLLEI</sequence>
<dbReference type="Pfam" id="PF00158">
    <property type="entry name" value="Sigma54_activat"/>
    <property type="match status" value="1"/>
</dbReference>
<feature type="domain" description="PRD" evidence="7">
    <location>
        <begin position="444"/>
        <end position="549"/>
    </location>
</feature>
<dbReference type="PANTHER" id="PTHR32071:SF38">
    <property type="entry name" value="PSP OPERON TRANSCRIPTIONAL ACTIVATOR"/>
    <property type="match status" value="1"/>
</dbReference>
<dbReference type="SUPFAM" id="SSF63520">
    <property type="entry name" value="PTS-regulatory domain, PRD"/>
    <property type="match status" value="2"/>
</dbReference>
<gene>
    <name evidence="8" type="ORF">CP523_12240</name>
    <name evidence="9" type="ORF">NH397_04615</name>
</gene>
<keyword evidence="4" id="KW-0238">DNA-binding</keyword>
<dbReference type="Proteomes" id="UP000280586">
    <property type="component" value="Chromosome"/>
</dbReference>
<evidence type="ECO:0000313" key="10">
    <source>
        <dbReference type="Proteomes" id="UP000280586"/>
    </source>
</evidence>
<dbReference type="GO" id="GO:0016740">
    <property type="term" value="F:transferase activity"/>
    <property type="evidence" value="ECO:0007669"/>
    <property type="project" value="UniProtKB-KW"/>
</dbReference>
<dbReference type="EMBL" id="CP023671">
    <property type="protein sequence ID" value="AYE35124.1"/>
    <property type="molecule type" value="Genomic_DNA"/>
</dbReference>
<keyword evidence="1" id="KW-0808">Transferase</keyword>
<evidence type="ECO:0000313" key="8">
    <source>
        <dbReference type="EMBL" id="AYE35124.1"/>
    </source>
</evidence>
<dbReference type="SUPFAM" id="SSF52540">
    <property type="entry name" value="P-loop containing nucleoside triphosphate hydrolases"/>
    <property type="match status" value="1"/>
</dbReference>
<dbReference type="Gene3D" id="3.40.50.300">
    <property type="entry name" value="P-loop containing nucleotide triphosphate hydrolases"/>
    <property type="match status" value="1"/>
</dbReference>
<dbReference type="CDD" id="cd00009">
    <property type="entry name" value="AAA"/>
    <property type="match status" value="1"/>
</dbReference>
<dbReference type="GO" id="GO:0006355">
    <property type="term" value="P:regulation of DNA-templated transcription"/>
    <property type="evidence" value="ECO:0007669"/>
    <property type="project" value="InterPro"/>
</dbReference>
<evidence type="ECO:0000259" key="5">
    <source>
        <dbReference type="PROSITE" id="PS50045"/>
    </source>
</evidence>
<proteinExistence type="predicted"/>
<feature type="domain" description="PRD" evidence="7">
    <location>
        <begin position="797"/>
        <end position="896"/>
    </location>
</feature>
<dbReference type="GO" id="GO:0003677">
    <property type="term" value="F:DNA binding"/>
    <property type="evidence" value="ECO:0007669"/>
    <property type="project" value="UniProtKB-KW"/>
</dbReference>
<feature type="domain" description="PTS EIIA type-4" evidence="6">
    <location>
        <begin position="552"/>
        <end position="677"/>
    </location>
</feature>
<dbReference type="SUPFAM" id="SSF53062">
    <property type="entry name" value="PTS system fructose IIA component-like"/>
    <property type="match status" value="1"/>
</dbReference>
<dbReference type="Gene3D" id="1.10.1790.10">
    <property type="entry name" value="PRD domain"/>
    <property type="match status" value="2"/>
</dbReference>
<dbReference type="PROSITE" id="PS50045">
    <property type="entry name" value="SIGMA54_INTERACT_4"/>
    <property type="match status" value="1"/>
</dbReference>
<dbReference type="PANTHER" id="PTHR32071">
    <property type="entry name" value="TRANSCRIPTIONAL REGULATORY PROTEIN"/>
    <property type="match status" value="1"/>
</dbReference>
<dbReference type="AlphaFoldDB" id="A0A9N7JNB9"/>
<dbReference type="Gene3D" id="3.40.50.510">
    <property type="entry name" value="Phosphotransferase system, mannose-type IIA component"/>
    <property type="match status" value="1"/>
</dbReference>
<keyword evidence="2" id="KW-0547">Nucleotide-binding</keyword>
<dbReference type="GO" id="GO:0009401">
    <property type="term" value="P:phosphoenolpyruvate-dependent sugar phosphotransferase system"/>
    <property type="evidence" value="ECO:0007669"/>
    <property type="project" value="InterPro"/>
</dbReference>
<dbReference type="GO" id="GO:0005524">
    <property type="term" value="F:ATP binding"/>
    <property type="evidence" value="ECO:0007669"/>
    <property type="project" value="UniProtKB-KW"/>
</dbReference>
<dbReference type="InterPro" id="IPR036390">
    <property type="entry name" value="WH_DNA-bd_sf"/>
</dbReference>
<dbReference type="InterPro" id="IPR036634">
    <property type="entry name" value="PRD_sf"/>
</dbReference>
<dbReference type="SUPFAM" id="SSF46785">
    <property type="entry name" value="Winged helix' DNA-binding domain"/>
    <property type="match status" value="1"/>
</dbReference>
<dbReference type="KEGG" id="csep:CP523_12240"/>
<reference evidence="8 10" key="1">
    <citation type="submission" date="2017-09" db="EMBL/GenBank/DDBJ databases">
        <authorList>
            <person name="Thomas P."/>
            <person name="Seyboldt C."/>
        </authorList>
    </citation>
    <scope>NUCLEOTIDE SEQUENCE [LARGE SCALE GENOMIC DNA]</scope>
    <source>
        <strain evidence="8 10">DSM 7534</strain>
    </source>
</reference>
<evidence type="ECO:0000313" key="9">
    <source>
        <dbReference type="EMBL" id="USS01721.1"/>
    </source>
</evidence>
<evidence type="ECO:0000256" key="3">
    <source>
        <dbReference type="ARBA" id="ARBA00022840"/>
    </source>
</evidence>
<dbReference type="PROSITE" id="PS51096">
    <property type="entry name" value="PTS_EIIA_TYPE_4"/>
    <property type="match status" value="1"/>
</dbReference>
<dbReference type="InterPro" id="IPR027417">
    <property type="entry name" value="P-loop_NTPase"/>
</dbReference>
<feature type="domain" description="Sigma-54 factor interaction" evidence="5">
    <location>
        <begin position="91"/>
        <end position="325"/>
    </location>
</feature>
<organism evidence="8 10">
    <name type="scientific">Clostridium septicum</name>
    <dbReference type="NCBI Taxonomy" id="1504"/>
    <lineage>
        <taxon>Bacteria</taxon>
        <taxon>Bacillati</taxon>
        <taxon>Bacillota</taxon>
        <taxon>Clostridia</taxon>
        <taxon>Eubacteriales</taxon>
        <taxon>Clostridiaceae</taxon>
        <taxon>Clostridium</taxon>
    </lineage>
</organism>
<dbReference type="Proteomes" id="UP001055437">
    <property type="component" value="Chromosome"/>
</dbReference>
<dbReference type="PROSITE" id="PS51372">
    <property type="entry name" value="PRD_2"/>
    <property type="match status" value="2"/>
</dbReference>
<dbReference type="InterPro" id="IPR011608">
    <property type="entry name" value="PRD"/>
</dbReference>
<evidence type="ECO:0000256" key="4">
    <source>
        <dbReference type="ARBA" id="ARBA00023125"/>
    </source>
</evidence>
<keyword evidence="3" id="KW-0067">ATP-binding</keyword>
<dbReference type="RefSeq" id="WP_120140908.1">
    <property type="nucleotide sequence ID" value="NZ_CP023671.1"/>
</dbReference>
<evidence type="ECO:0000313" key="11">
    <source>
        <dbReference type="Proteomes" id="UP001055437"/>
    </source>
</evidence>
<dbReference type="InterPro" id="IPR036662">
    <property type="entry name" value="PTS_EIIA_man-typ_sf"/>
</dbReference>